<comment type="subcellular location">
    <subcellularLocation>
        <location evidence="1">Membrane</location>
    </subcellularLocation>
</comment>
<dbReference type="PANTHER" id="PTHR46825:SF11">
    <property type="entry name" value="PENICILLIN-BINDING PROTEIN 4"/>
    <property type="match status" value="1"/>
</dbReference>
<dbReference type="Pfam" id="PF00144">
    <property type="entry name" value="Beta-lactamase"/>
    <property type="match status" value="1"/>
</dbReference>
<organism evidence="4 5">
    <name type="scientific">Lactiplantibacillus daowaiensis</name>
    <dbReference type="NCBI Taxonomy" id="2559918"/>
    <lineage>
        <taxon>Bacteria</taxon>
        <taxon>Bacillati</taxon>
        <taxon>Bacillota</taxon>
        <taxon>Bacilli</taxon>
        <taxon>Lactobacillales</taxon>
        <taxon>Lactobacillaceae</taxon>
        <taxon>Lactiplantibacillus</taxon>
    </lineage>
</organism>
<protein>
    <submittedName>
        <fullName evidence="4">Serine hydrolase domain-containing protein</fullName>
        <ecNumber evidence="4">3.-.-.-</ecNumber>
    </submittedName>
</protein>
<comment type="caution">
    <text evidence="4">The sequence shown here is derived from an EMBL/GenBank/DDBJ whole genome shotgun (WGS) entry which is preliminary data.</text>
</comment>
<accession>A0ABW1S2U3</accession>
<dbReference type="EC" id="3.-.-.-" evidence="4"/>
<evidence type="ECO:0000259" key="3">
    <source>
        <dbReference type="Pfam" id="PF00144"/>
    </source>
</evidence>
<dbReference type="Proteomes" id="UP001596282">
    <property type="component" value="Unassembled WGS sequence"/>
</dbReference>
<keyword evidence="4" id="KW-0378">Hydrolase</keyword>
<dbReference type="GO" id="GO:0016787">
    <property type="term" value="F:hydrolase activity"/>
    <property type="evidence" value="ECO:0007669"/>
    <property type="project" value="UniProtKB-KW"/>
</dbReference>
<dbReference type="Gene3D" id="3.40.710.10">
    <property type="entry name" value="DD-peptidase/beta-lactamase superfamily"/>
    <property type="match status" value="1"/>
</dbReference>
<feature type="domain" description="Beta-lactamase-related" evidence="3">
    <location>
        <begin position="70"/>
        <end position="367"/>
    </location>
</feature>
<name>A0ABW1S2U3_9LACO</name>
<evidence type="ECO:0000256" key="2">
    <source>
        <dbReference type="ARBA" id="ARBA00023136"/>
    </source>
</evidence>
<gene>
    <name evidence="4" type="ORF">ACFP5Y_11625</name>
</gene>
<dbReference type="RefSeq" id="WP_137627917.1">
    <property type="nucleotide sequence ID" value="NZ_BJDJ01000004.1"/>
</dbReference>
<proteinExistence type="predicted"/>
<sequence>MKRFKLFIYTLLGLVVIGGTFYYVHTADRSVQVQKKAVKKSKKRKIAAKKKKLKRKVTQEHFSKTETSNQKITELLTMTKFVGTALVVKNNHVIYQKGFGYADEATSRQNVALSKYQILSIQKSLTAACVMQLVQAGKIKLSDPLSKYYPGIGGAKQITLRRLLDMDSGLTFGNGSSQKLSEARVIDYAVENLASDPAKIGQWNYQPVNYVLLAGIIRQETGESYRQYFTKHIIKALKLKNTGFVSAGQGSHSTKSYKYSGSQTEATYATRSHETKAQMANELGTGQIYMSAGDLFKAERAILTGKLITPQNVAILHTAATSSTYGGGVYNLSNGIRSHGIGYGYESAVMLSSNGQNGVVLLTNYYRPAVTIQTATEKLFNELQNGNLN</sequence>
<evidence type="ECO:0000313" key="4">
    <source>
        <dbReference type="EMBL" id="MFC6181875.1"/>
    </source>
</evidence>
<reference evidence="5" key="1">
    <citation type="journal article" date="2019" name="Int. J. Syst. Evol. Microbiol.">
        <title>The Global Catalogue of Microorganisms (GCM) 10K type strain sequencing project: providing services to taxonomists for standard genome sequencing and annotation.</title>
        <authorList>
            <consortium name="The Broad Institute Genomics Platform"/>
            <consortium name="The Broad Institute Genome Sequencing Center for Infectious Disease"/>
            <person name="Wu L."/>
            <person name="Ma J."/>
        </authorList>
    </citation>
    <scope>NUCLEOTIDE SEQUENCE [LARGE SCALE GENOMIC DNA]</scope>
    <source>
        <strain evidence="5">CCM 8933</strain>
    </source>
</reference>
<evidence type="ECO:0000256" key="1">
    <source>
        <dbReference type="ARBA" id="ARBA00004370"/>
    </source>
</evidence>
<keyword evidence="2" id="KW-0472">Membrane</keyword>
<dbReference type="SUPFAM" id="SSF56601">
    <property type="entry name" value="beta-lactamase/transpeptidase-like"/>
    <property type="match status" value="1"/>
</dbReference>
<dbReference type="EMBL" id="JBHSSC010000042">
    <property type="protein sequence ID" value="MFC6181875.1"/>
    <property type="molecule type" value="Genomic_DNA"/>
</dbReference>
<dbReference type="PANTHER" id="PTHR46825">
    <property type="entry name" value="D-ALANYL-D-ALANINE-CARBOXYPEPTIDASE/ENDOPEPTIDASE AMPH"/>
    <property type="match status" value="1"/>
</dbReference>
<dbReference type="InterPro" id="IPR001466">
    <property type="entry name" value="Beta-lactam-related"/>
</dbReference>
<dbReference type="InterPro" id="IPR050491">
    <property type="entry name" value="AmpC-like"/>
</dbReference>
<keyword evidence="5" id="KW-1185">Reference proteome</keyword>
<evidence type="ECO:0000313" key="5">
    <source>
        <dbReference type="Proteomes" id="UP001596282"/>
    </source>
</evidence>
<dbReference type="InterPro" id="IPR012338">
    <property type="entry name" value="Beta-lactam/transpept-like"/>
</dbReference>